<dbReference type="PANTHER" id="PTHR21646">
    <property type="entry name" value="UBIQUITIN CARBOXYL-TERMINAL HYDROLASE"/>
    <property type="match status" value="1"/>
</dbReference>
<dbReference type="AlphaFoldDB" id="A0A0V0QPR2"/>
<dbReference type="PANTHER" id="PTHR21646:SF23">
    <property type="entry name" value="UBIQUITIN CARBOXYL-TERMINAL HYDROLASE USP2"/>
    <property type="match status" value="1"/>
</dbReference>
<name>A0A0V0QPR2_PSEPJ</name>
<dbReference type="EMBL" id="LDAU01000120">
    <property type="protein sequence ID" value="KRX04164.1"/>
    <property type="molecule type" value="Genomic_DNA"/>
</dbReference>
<dbReference type="PROSITE" id="PS50235">
    <property type="entry name" value="USP_3"/>
    <property type="match status" value="1"/>
</dbReference>
<dbReference type="PROSITE" id="PS00973">
    <property type="entry name" value="USP_2"/>
    <property type="match status" value="1"/>
</dbReference>
<comment type="caution">
    <text evidence="2">The sequence shown here is derived from an EMBL/GenBank/DDBJ whole genome shotgun (WGS) entry which is preliminary data.</text>
</comment>
<sequence>MKNINSPPVKKSKTNMGITGLTNIGNTCFMNSALQCLFNLPEFNDYFLQDKYVKDLRSNNKEIAKQYAKLLKNIRGSGSSNSYYSRGENTQDLKRAIEKVAPIFSGYGQQDSQEFLRCLIDGLHEDLNRIVRKPPYRELQADLSKHDIKHISHDWFNYYKSIDDSVIQDFFRGQLSNKVTCNKCGYESLAFDNFLDISLSFSGRATLLHNVSLEQLIQVFLNKEDQIEEYYCSKYDNSFDDAIYDLVGIVNHSGSLSGGHYTSECMNPYDHRWYRFNDSHVSEVNMDQTQYDTSGSPSPYILFYVKRNLHKN</sequence>
<dbReference type="OrthoDB" id="292964at2759"/>
<keyword evidence="3" id="KW-1185">Reference proteome</keyword>
<evidence type="ECO:0000313" key="2">
    <source>
        <dbReference type="EMBL" id="KRX04164.1"/>
    </source>
</evidence>
<dbReference type="OMA" id="TIRCEAC"/>
<gene>
    <name evidence="2" type="ORF">PPERSA_11288</name>
</gene>
<dbReference type="Gene3D" id="3.90.70.10">
    <property type="entry name" value="Cysteine proteinases"/>
    <property type="match status" value="2"/>
</dbReference>
<dbReference type="InParanoid" id="A0A0V0QPR2"/>
<dbReference type="PROSITE" id="PS00972">
    <property type="entry name" value="USP_1"/>
    <property type="match status" value="1"/>
</dbReference>
<dbReference type="GO" id="GO:0016579">
    <property type="term" value="P:protein deubiquitination"/>
    <property type="evidence" value="ECO:0007669"/>
    <property type="project" value="InterPro"/>
</dbReference>
<proteinExistence type="predicted"/>
<dbReference type="InterPro" id="IPR018200">
    <property type="entry name" value="USP_CS"/>
</dbReference>
<dbReference type="GO" id="GO:0004843">
    <property type="term" value="F:cysteine-type deubiquitinase activity"/>
    <property type="evidence" value="ECO:0007669"/>
    <property type="project" value="InterPro"/>
</dbReference>
<dbReference type="InterPro" id="IPR028889">
    <property type="entry name" value="USP"/>
</dbReference>
<reference evidence="2 3" key="1">
    <citation type="journal article" date="2015" name="Sci. Rep.">
        <title>Genome of the facultative scuticociliatosis pathogen Pseudocohnilembus persalinus provides insight into its virulence through horizontal gene transfer.</title>
        <authorList>
            <person name="Xiong J."/>
            <person name="Wang G."/>
            <person name="Cheng J."/>
            <person name="Tian M."/>
            <person name="Pan X."/>
            <person name="Warren A."/>
            <person name="Jiang C."/>
            <person name="Yuan D."/>
            <person name="Miao W."/>
        </authorList>
    </citation>
    <scope>NUCLEOTIDE SEQUENCE [LARGE SCALE GENOMIC DNA]</scope>
    <source>
        <strain evidence="2">36N120E</strain>
    </source>
</reference>
<evidence type="ECO:0000259" key="1">
    <source>
        <dbReference type="PROSITE" id="PS50235"/>
    </source>
</evidence>
<organism evidence="2 3">
    <name type="scientific">Pseudocohnilembus persalinus</name>
    <name type="common">Ciliate</name>
    <dbReference type="NCBI Taxonomy" id="266149"/>
    <lineage>
        <taxon>Eukaryota</taxon>
        <taxon>Sar</taxon>
        <taxon>Alveolata</taxon>
        <taxon>Ciliophora</taxon>
        <taxon>Intramacronucleata</taxon>
        <taxon>Oligohymenophorea</taxon>
        <taxon>Scuticociliatia</taxon>
        <taxon>Philasterida</taxon>
        <taxon>Pseudocohnilembidae</taxon>
        <taxon>Pseudocohnilembus</taxon>
    </lineage>
</organism>
<dbReference type="InterPro" id="IPR001394">
    <property type="entry name" value="Peptidase_C19_UCH"/>
</dbReference>
<evidence type="ECO:0000313" key="3">
    <source>
        <dbReference type="Proteomes" id="UP000054937"/>
    </source>
</evidence>
<accession>A0A0V0QPR2</accession>
<protein>
    <recommendedName>
        <fullName evidence="1">USP domain-containing protein</fullName>
    </recommendedName>
</protein>
<feature type="domain" description="USP" evidence="1">
    <location>
        <begin position="19"/>
        <end position="307"/>
    </location>
</feature>
<dbReference type="InterPro" id="IPR050185">
    <property type="entry name" value="Ub_carboxyl-term_hydrolase"/>
</dbReference>
<dbReference type="Pfam" id="PF00443">
    <property type="entry name" value="UCH"/>
    <property type="match status" value="1"/>
</dbReference>
<dbReference type="SUPFAM" id="SSF54001">
    <property type="entry name" value="Cysteine proteinases"/>
    <property type="match status" value="1"/>
</dbReference>
<dbReference type="Proteomes" id="UP000054937">
    <property type="component" value="Unassembled WGS sequence"/>
</dbReference>
<dbReference type="InterPro" id="IPR038765">
    <property type="entry name" value="Papain-like_cys_pep_sf"/>
</dbReference>